<dbReference type="SUPFAM" id="SSF56317">
    <property type="entry name" value="Carbon-nitrogen hydrolase"/>
    <property type="match status" value="1"/>
</dbReference>
<feature type="domain" description="CN hydrolase" evidence="10">
    <location>
        <begin position="245"/>
        <end position="491"/>
    </location>
</feature>
<dbReference type="HAMAP" id="MF_01148">
    <property type="entry name" value="Lnt"/>
    <property type="match status" value="1"/>
</dbReference>
<keyword evidence="3 9" id="KW-1003">Cell membrane</keyword>
<reference evidence="11 12" key="1">
    <citation type="submission" date="2022-07" db="EMBL/GenBank/DDBJ databases">
        <authorList>
            <person name="Li W.-J."/>
            <person name="Deng Q.-Q."/>
        </authorList>
    </citation>
    <scope>NUCLEOTIDE SEQUENCE [LARGE SCALE GENOMIC DNA]</scope>
    <source>
        <strain evidence="11 12">SYSU M60028</strain>
    </source>
</reference>
<keyword evidence="7 9" id="KW-0472">Membrane</keyword>
<proteinExistence type="inferred from homology"/>
<evidence type="ECO:0000256" key="5">
    <source>
        <dbReference type="ARBA" id="ARBA00022692"/>
    </source>
</evidence>
<gene>
    <name evidence="9 11" type="primary">lnt</name>
    <name evidence="11" type="ORF">NK718_08845</name>
</gene>
<evidence type="ECO:0000256" key="6">
    <source>
        <dbReference type="ARBA" id="ARBA00022989"/>
    </source>
</evidence>
<accession>A0ABT1LCI9</accession>
<dbReference type="Pfam" id="PF20154">
    <property type="entry name" value="LNT_N"/>
    <property type="match status" value="1"/>
</dbReference>
<evidence type="ECO:0000313" key="11">
    <source>
        <dbReference type="EMBL" id="MCP8938618.1"/>
    </source>
</evidence>
<name>A0ABT1LCI9_9HYPH</name>
<feature type="transmembrane region" description="Helical" evidence="9">
    <location>
        <begin position="501"/>
        <end position="521"/>
    </location>
</feature>
<evidence type="ECO:0000256" key="9">
    <source>
        <dbReference type="HAMAP-Rule" id="MF_01148"/>
    </source>
</evidence>
<evidence type="ECO:0000256" key="8">
    <source>
        <dbReference type="ARBA" id="ARBA00023315"/>
    </source>
</evidence>
<dbReference type="PANTHER" id="PTHR38686">
    <property type="entry name" value="APOLIPOPROTEIN N-ACYLTRANSFERASE"/>
    <property type="match status" value="1"/>
</dbReference>
<comment type="catalytic activity">
    <reaction evidence="9">
        <text>N-terminal S-1,2-diacyl-sn-glyceryl-L-cysteinyl-[lipoprotein] + a glycerophospholipid = N-acyl-S-1,2-diacyl-sn-glyceryl-L-cysteinyl-[lipoprotein] + a 2-acyl-sn-glycero-3-phospholipid + H(+)</text>
        <dbReference type="Rhea" id="RHEA:48228"/>
        <dbReference type="Rhea" id="RHEA-COMP:14681"/>
        <dbReference type="Rhea" id="RHEA-COMP:14684"/>
        <dbReference type="ChEBI" id="CHEBI:15378"/>
        <dbReference type="ChEBI" id="CHEBI:136912"/>
        <dbReference type="ChEBI" id="CHEBI:140656"/>
        <dbReference type="ChEBI" id="CHEBI:140657"/>
        <dbReference type="ChEBI" id="CHEBI:140660"/>
        <dbReference type="EC" id="2.3.1.269"/>
    </reaction>
</comment>
<dbReference type="InterPro" id="IPR004563">
    <property type="entry name" value="Apolipo_AcylTrfase"/>
</dbReference>
<keyword evidence="6 9" id="KW-1133">Transmembrane helix</keyword>
<dbReference type="RefSeq" id="WP_254740730.1">
    <property type="nucleotide sequence ID" value="NZ_JANCLU010000007.1"/>
</dbReference>
<protein>
    <recommendedName>
        <fullName evidence="9">Apolipoprotein N-acyltransferase</fullName>
        <shortName evidence="9">ALP N-acyltransferase</shortName>
        <ecNumber evidence="9">2.3.1.269</ecNumber>
    </recommendedName>
</protein>
<feature type="transmembrane region" description="Helical" evidence="9">
    <location>
        <begin position="171"/>
        <end position="198"/>
    </location>
</feature>
<comment type="pathway">
    <text evidence="9">Protein modification; lipoprotein biosynthesis (N-acyl transfer).</text>
</comment>
<dbReference type="Gene3D" id="3.60.110.10">
    <property type="entry name" value="Carbon-nitrogen hydrolase"/>
    <property type="match status" value="1"/>
</dbReference>
<sequence length="524" mass="55162">MTTLARRVTLAWGWRRLALAFAAGAAGALAMAPLDLLPALAVSLTVAVWLLDGAVAGSGGRSPRTLGVAALIGWAFGFGYFTAGLWWLGSAFLVEPDQFALLMPLGVLGLPAGLGLFTALGFALARLMWTRGAVRVLALAAGLGVSEWLRGNVLTGFPWNAYGMALGDHLWLAQAASLVGLNGLTLAAVAICAAPATIATGDTRRARWQAPALAALALAALAAFGAARLASGPPPDVAGVRLRIMQPNIPQDDKFRPENAAAIMRHYLRLSGQPGLERATHLIWPESSFPFLLAREPAALAQIAALLDHRVVLVTGAVRASDPLPGESGRRFYNAIQVVGPDGTVLDSADKVHLVPFGEYLPFSDALTALGLRQFVNAPGGFEAGTHRRLLRAPGLPPVAPLVCYEAIFPGEVRPDAPVGVMLNVTNDAWFGLTPGPHQHFAQARLRAIEEGLPLVRAANSGISAVVDPYGRVVASLGLGEEGVLDANLPSAIDPPPFARWGGRAWMALLFVFITTVLNRLRRN</sequence>
<dbReference type="CDD" id="cd07571">
    <property type="entry name" value="ALP_N-acyl_transferase"/>
    <property type="match status" value="1"/>
</dbReference>
<dbReference type="EMBL" id="JANCLU010000007">
    <property type="protein sequence ID" value="MCP8938618.1"/>
    <property type="molecule type" value="Genomic_DNA"/>
</dbReference>
<evidence type="ECO:0000313" key="12">
    <source>
        <dbReference type="Proteomes" id="UP001205890"/>
    </source>
</evidence>
<dbReference type="InterPro" id="IPR006311">
    <property type="entry name" value="TAT_signal"/>
</dbReference>
<evidence type="ECO:0000256" key="7">
    <source>
        <dbReference type="ARBA" id="ARBA00023136"/>
    </source>
</evidence>
<dbReference type="Proteomes" id="UP001205890">
    <property type="component" value="Unassembled WGS sequence"/>
</dbReference>
<dbReference type="PROSITE" id="PS50263">
    <property type="entry name" value="CN_HYDROLASE"/>
    <property type="match status" value="1"/>
</dbReference>
<feature type="transmembrane region" description="Helical" evidence="9">
    <location>
        <begin position="132"/>
        <end position="151"/>
    </location>
</feature>
<keyword evidence="5 9" id="KW-0812">Transmembrane</keyword>
<comment type="function">
    <text evidence="9">Catalyzes the phospholipid dependent N-acylation of the N-terminal cysteine of apolipoprotein, the last step in lipoprotein maturation.</text>
</comment>
<dbReference type="PANTHER" id="PTHR38686:SF1">
    <property type="entry name" value="APOLIPOPROTEIN N-ACYLTRANSFERASE"/>
    <property type="match status" value="1"/>
</dbReference>
<evidence type="ECO:0000259" key="10">
    <source>
        <dbReference type="PROSITE" id="PS50263"/>
    </source>
</evidence>
<dbReference type="InterPro" id="IPR036526">
    <property type="entry name" value="C-N_Hydrolase_sf"/>
</dbReference>
<feature type="transmembrane region" description="Helical" evidence="9">
    <location>
        <begin position="66"/>
        <end position="89"/>
    </location>
</feature>
<keyword evidence="12" id="KW-1185">Reference proteome</keyword>
<keyword evidence="8 9" id="KW-0012">Acyltransferase</keyword>
<comment type="subcellular location">
    <subcellularLocation>
        <location evidence="1 9">Cell membrane</location>
        <topology evidence="1 9">Multi-pass membrane protein</topology>
    </subcellularLocation>
</comment>
<feature type="transmembrane region" description="Helical" evidence="9">
    <location>
        <begin position="101"/>
        <end position="125"/>
    </location>
</feature>
<dbReference type="Pfam" id="PF00795">
    <property type="entry name" value="CN_hydrolase"/>
    <property type="match status" value="1"/>
</dbReference>
<dbReference type="InterPro" id="IPR003010">
    <property type="entry name" value="C-N_Hydrolase"/>
</dbReference>
<evidence type="ECO:0000256" key="2">
    <source>
        <dbReference type="ARBA" id="ARBA00010065"/>
    </source>
</evidence>
<comment type="similarity">
    <text evidence="2 9">Belongs to the CN hydrolase family. Apolipoprotein N-acyltransferase subfamily.</text>
</comment>
<evidence type="ECO:0000256" key="1">
    <source>
        <dbReference type="ARBA" id="ARBA00004651"/>
    </source>
</evidence>
<evidence type="ECO:0000256" key="3">
    <source>
        <dbReference type="ARBA" id="ARBA00022475"/>
    </source>
</evidence>
<dbReference type="InterPro" id="IPR045378">
    <property type="entry name" value="LNT_N"/>
</dbReference>
<feature type="transmembrane region" description="Helical" evidence="9">
    <location>
        <begin position="210"/>
        <end position="230"/>
    </location>
</feature>
<dbReference type="NCBIfam" id="TIGR00546">
    <property type="entry name" value="lnt"/>
    <property type="match status" value="1"/>
</dbReference>
<dbReference type="EC" id="2.3.1.269" evidence="9"/>
<comment type="caution">
    <text evidence="11">The sequence shown here is derived from an EMBL/GenBank/DDBJ whole genome shotgun (WGS) entry which is preliminary data.</text>
</comment>
<feature type="transmembrane region" description="Helical" evidence="9">
    <location>
        <begin position="40"/>
        <end position="59"/>
    </location>
</feature>
<organism evidence="11 12">
    <name type="scientific">Alsobacter ponti</name>
    <dbReference type="NCBI Taxonomy" id="2962936"/>
    <lineage>
        <taxon>Bacteria</taxon>
        <taxon>Pseudomonadati</taxon>
        <taxon>Pseudomonadota</taxon>
        <taxon>Alphaproteobacteria</taxon>
        <taxon>Hyphomicrobiales</taxon>
        <taxon>Alsobacteraceae</taxon>
        <taxon>Alsobacter</taxon>
    </lineage>
</organism>
<evidence type="ECO:0000256" key="4">
    <source>
        <dbReference type="ARBA" id="ARBA00022679"/>
    </source>
</evidence>
<keyword evidence="4 9" id="KW-0808">Transferase</keyword>
<dbReference type="PROSITE" id="PS51318">
    <property type="entry name" value="TAT"/>
    <property type="match status" value="1"/>
</dbReference>